<name>A0A9P8PX82_9ASCO</name>
<evidence type="ECO:0000256" key="6">
    <source>
        <dbReference type="SAM" id="MobiDB-lite"/>
    </source>
</evidence>
<keyword evidence="3 7" id="KW-1133">Transmembrane helix</keyword>
<dbReference type="GO" id="GO:0005778">
    <property type="term" value="C:peroxisomal membrane"/>
    <property type="evidence" value="ECO:0007669"/>
    <property type="project" value="UniProtKB-SubCell"/>
</dbReference>
<reference evidence="9" key="1">
    <citation type="journal article" date="2021" name="Open Biol.">
        <title>Shared evolutionary footprints suggest mitochondrial oxidative damage underlies multiple complex I losses in fungi.</title>
        <authorList>
            <person name="Schikora-Tamarit M.A."/>
            <person name="Marcet-Houben M."/>
            <person name="Nosek J."/>
            <person name="Gabaldon T."/>
        </authorList>
    </citation>
    <scope>NUCLEOTIDE SEQUENCE</scope>
    <source>
        <strain evidence="9">CBS6341</strain>
    </source>
</reference>
<evidence type="ECO:0000256" key="5">
    <source>
        <dbReference type="ARBA" id="ARBA00023140"/>
    </source>
</evidence>
<evidence type="ECO:0000256" key="1">
    <source>
        <dbReference type="ARBA" id="ARBA00004585"/>
    </source>
</evidence>
<accession>A0A9P8PX82</accession>
<feature type="region of interest" description="Disordered" evidence="6">
    <location>
        <begin position="59"/>
        <end position="80"/>
    </location>
</feature>
<dbReference type="GO" id="GO:0007031">
    <property type="term" value="P:peroxisome organization"/>
    <property type="evidence" value="ECO:0007669"/>
    <property type="project" value="TreeGrafter"/>
</dbReference>
<evidence type="ECO:0000256" key="2">
    <source>
        <dbReference type="ARBA" id="ARBA00022692"/>
    </source>
</evidence>
<keyword evidence="4 7" id="KW-0472">Membrane</keyword>
<organism evidence="9 10">
    <name type="scientific">Wickerhamomyces mucosus</name>
    <dbReference type="NCBI Taxonomy" id="1378264"/>
    <lineage>
        <taxon>Eukaryota</taxon>
        <taxon>Fungi</taxon>
        <taxon>Dikarya</taxon>
        <taxon>Ascomycota</taxon>
        <taxon>Saccharomycotina</taxon>
        <taxon>Saccharomycetes</taxon>
        <taxon>Phaffomycetales</taxon>
        <taxon>Wickerhamomycetaceae</taxon>
        <taxon>Wickerhamomyces</taxon>
    </lineage>
</organism>
<reference evidence="9" key="2">
    <citation type="submission" date="2021-01" db="EMBL/GenBank/DDBJ databases">
        <authorList>
            <person name="Schikora-Tamarit M.A."/>
        </authorList>
    </citation>
    <scope>NUCLEOTIDE SEQUENCE</scope>
    <source>
        <strain evidence="9">CBS6341</strain>
    </source>
</reference>
<feature type="transmembrane region" description="Helical" evidence="7">
    <location>
        <begin position="335"/>
        <end position="363"/>
    </location>
</feature>
<proteinExistence type="predicted"/>
<dbReference type="AlphaFoldDB" id="A0A9P8PX82"/>
<feature type="transmembrane region" description="Helical" evidence="7">
    <location>
        <begin position="175"/>
        <end position="198"/>
    </location>
</feature>
<comment type="subcellular location">
    <subcellularLocation>
        <location evidence="1">Peroxisome membrane</location>
        <topology evidence="1">Multi-pass membrane protein</topology>
    </subcellularLocation>
</comment>
<evidence type="ECO:0000313" key="10">
    <source>
        <dbReference type="Proteomes" id="UP000769528"/>
    </source>
</evidence>
<comment type="caution">
    <text evidence="9">The sequence shown here is derived from an EMBL/GenBank/DDBJ whole genome shotgun (WGS) entry which is preliminary data.</text>
</comment>
<keyword evidence="10" id="KW-1185">Reference proteome</keyword>
<feature type="domain" description="TECPR1-like DysF" evidence="8">
    <location>
        <begin position="149"/>
        <end position="518"/>
    </location>
</feature>
<dbReference type="PANTHER" id="PTHR28304:SF1">
    <property type="entry name" value="PEROXISOMAL MEMBRANE PROTEIN PEX28"/>
    <property type="match status" value="1"/>
</dbReference>
<protein>
    <recommendedName>
        <fullName evidence="8">TECPR1-like DysF domain-containing protein</fullName>
    </recommendedName>
</protein>
<dbReference type="Pfam" id="PF06398">
    <property type="entry name" value="Pex24p"/>
    <property type="match status" value="1"/>
</dbReference>
<dbReference type="EMBL" id="JAEUBF010000206">
    <property type="protein sequence ID" value="KAH3679837.1"/>
    <property type="molecule type" value="Genomic_DNA"/>
</dbReference>
<dbReference type="InterPro" id="IPR010482">
    <property type="entry name" value="TECPR1-like_DysF"/>
</dbReference>
<keyword evidence="2 7" id="KW-0812">Transmembrane</keyword>
<feature type="compositionally biased region" description="Acidic residues" evidence="6">
    <location>
        <begin position="66"/>
        <end position="79"/>
    </location>
</feature>
<evidence type="ECO:0000313" key="9">
    <source>
        <dbReference type="EMBL" id="KAH3679837.1"/>
    </source>
</evidence>
<gene>
    <name evidence="9" type="ORF">WICMUC_000580</name>
</gene>
<evidence type="ECO:0000259" key="8">
    <source>
        <dbReference type="Pfam" id="PF06398"/>
    </source>
</evidence>
<keyword evidence="5" id="KW-0576">Peroxisome</keyword>
<dbReference type="OrthoDB" id="74314at2759"/>
<dbReference type="InterPro" id="IPR052816">
    <property type="entry name" value="Peroxisomal_Membrane_PEX28-32"/>
</dbReference>
<sequence length="534" mass="63872">MSYRIRESITEGLDQLYKITSNYSERIDKDVSPRSRLAAATATSIIGASLDRISRRKENFEGLSDKDDDQDEGGETDTESETHYYQNNEFDLNTKEGRLEQREKRINNQRNHFIDILLEKLLLHAIPSDINKEEFEKMINNPLRKETEPLSISLFTTNIRKSTARLGRVFRVQYFIIRVFNWSNPALTLCALITYTLVILYPNLWIILPLLYIMYGIMVPAYTHRHPIRKPNLIAVKERGESLLNAFFKVKDGKQLEQFLEEDKFEQEMMRQRMIELDEQVDANTKILKSNMEFWVNMRDFQNSMTKMLKFSDSLDNFFYNTAGFKDERASTSLFFTYISIVISLLLFGKYIPWKIILIYFMWHKLLLNHPKIKPRFQEFKKKFKPKTEKIDKIVHENERKDIIIDEPPEIKQIEVFEIWRKSLTNVEGWEFFTFSNSIFDSKRDYYRKSQKPPPGVSEIHSVKCPKTWKFHEESWNIDYNCQEWCLQRGIDLDSKTYIDKNNEFLIDEGFKRRRLYRDVIRYSRPARKPEHMM</sequence>
<dbReference type="Proteomes" id="UP000769528">
    <property type="component" value="Unassembled WGS sequence"/>
</dbReference>
<evidence type="ECO:0000256" key="7">
    <source>
        <dbReference type="SAM" id="Phobius"/>
    </source>
</evidence>
<evidence type="ECO:0000256" key="4">
    <source>
        <dbReference type="ARBA" id="ARBA00023136"/>
    </source>
</evidence>
<feature type="transmembrane region" description="Helical" evidence="7">
    <location>
        <begin position="204"/>
        <end position="223"/>
    </location>
</feature>
<evidence type="ECO:0000256" key="3">
    <source>
        <dbReference type="ARBA" id="ARBA00022989"/>
    </source>
</evidence>
<dbReference type="PANTHER" id="PTHR28304">
    <property type="entry name" value="PEROXISOMAL MEMBRANE PROTEIN PEX29"/>
    <property type="match status" value="1"/>
</dbReference>